<evidence type="ECO:0000313" key="2">
    <source>
        <dbReference type="Proteomes" id="UP000501467"/>
    </source>
</evidence>
<reference evidence="1 2" key="1">
    <citation type="submission" date="2020-05" db="EMBL/GenBank/DDBJ databases">
        <title>FDA dAtabase for Regulatory Grade micrObial Sequences (FDA-ARGOS): Supporting development and validation of Infectious Disease Dx tests.</title>
        <authorList>
            <person name="Bojja K."/>
            <person name="Kessler A."/>
            <person name="Tallon L."/>
            <person name="Sadzewicz L."/>
            <person name="Zhao X."/>
            <person name="Vavikolanu K."/>
            <person name="Mehta A."/>
            <person name="Aluvathingal J."/>
            <person name="Nadendla S."/>
            <person name="Myers T."/>
            <person name="Yan Y."/>
            <person name="Sichtig H."/>
        </authorList>
    </citation>
    <scope>NUCLEOTIDE SEQUENCE [LARGE SCALE GENOMIC DNA]</scope>
    <source>
        <strain evidence="1 2">FDAARGOS_763</strain>
    </source>
</reference>
<evidence type="ECO:0000313" key="1">
    <source>
        <dbReference type="EMBL" id="QKH83606.1"/>
    </source>
</evidence>
<accession>A0AAP9N9S8</accession>
<protein>
    <submittedName>
        <fullName evidence="1">Uncharacterized protein</fullName>
    </submittedName>
</protein>
<dbReference type="EMBL" id="CP054003">
    <property type="protein sequence ID" value="QKH83606.1"/>
    <property type="molecule type" value="Genomic_DNA"/>
</dbReference>
<sequence>MIIDMEEYKENIVAVKLADNSEFELTINIMEDDLFTMSVSLDDHLYEVQEEDIFPTFQKLRDMLLLNGIGLKCCGAMINAHQSGMMSTSDKVYILTLGKPALRKDISMIFNYTDIREFPNTSEQKEFALNLCRKKYNGKSDL</sequence>
<gene>
    <name evidence="1" type="ORF">FOC69_04245</name>
</gene>
<name>A0AAP9N9S8_BACFG</name>
<dbReference type="Proteomes" id="UP000501467">
    <property type="component" value="Chromosome"/>
</dbReference>
<organism evidence="1 2">
    <name type="scientific">Bacteroides fragilis</name>
    <dbReference type="NCBI Taxonomy" id="817"/>
    <lineage>
        <taxon>Bacteria</taxon>
        <taxon>Pseudomonadati</taxon>
        <taxon>Bacteroidota</taxon>
        <taxon>Bacteroidia</taxon>
        <taxon>Bacteroidales</taxon>
        <taxon>Bacteroidaceae</taxon>
        <taxon>Bacteroides</taxon>
    </lineage>
</organism>
<proteinExistence type="predicted"/>
<dbReference type="AlphaFoldDB" id="A0AAP9N9S8"/>